<sequence>MAAVRSSQTLDEEEAAVAHLAHLSVVAAYSDEHDSDEDDDRTPPVSPLPADDPPPDAACVVCFERQPNVTLDPCGHANLCDVCVSRLVKRRCPTCRARARKVAIQRPGEQVVTKGVREVIQERKLRESKVLEDTLQVVFLGPEKVGKKTLVRKLISKFPHPTSQLNEDHHSELDVFSDGTDFSANAAIYGANVRLTVLRRTTLTSRRMVLDDVRVLKPDVLVLCCSAHVGATFNTILSWDKVLRNNFQKPRLWALLTLDDKDGPATTKFDTAHDVSGAISAIIPTDLRPKSHHICSLGEQFSIGFRSLPKDIVSLGRIARDQELAASIALEEARSLADHEAAGTIGDQAAAELVRANNGIEVPSSSTSVPGHGSRGGNSSRGNGVGRSFSLRGFRERNSNNPNGSSGQGISVSNFFNWLAGSHES</sequence>
<dbReference type="Gene3D" id="3.30.40.10">
    <property type="entry name" value="Zinc/RING finger domain, C3HC4 (zinc finger)"/>
    <property type="match status" value="1"/>
</dbReference>
<evidence type="ECO:0000259" key="3">
    <source>
        <dbReference type="PROSITE" id="PS50089"/>
    </source>
</evidence>
<dbReference type="CDD" id="cd16649">
    <property type="entry name" value="mRING-HC-C3HC5_CGRF1-like"/>
    <property type="match status" value="1"/>
</dbReference>
<dbReference type="SUPFAM" id="SSF57850">
    <property type="entry name" value="RING/U-box"/>
    <property type="match status" value="1"/>
</dbReference>
<keyword evidence="1" id="KW-0863">Zinc-finger</keyword>
<proteinExistence type="predicted"/>
<evidence type="ECO:0000313" key="4">
    <source>
        <dbReference type="EMBL" id="CDF33847.1"/>
    </source>
</evidence>
<dbReference type="RefSeq" id="XP_005713666.1">
    <property type="nucleotide sequence ID" value="XM_005713609.1"/>
</dbReference>
<dbReference type="GeneID" id="17321421"/>
<feature type="region of interest" description="Disordered" evidence="2">
    <location>
        <begin position="361"/>
        <end position="408"/>
    </location>
</feature>
<dbReference type="EMBL" id="HG001660">
    <property type="protein sequence ID" value="CDF33847.1"/>
    <property type="molecule type" value="Genomic_DNA"/>
</dbReference>
<dbReference type="InterPro" id="IPR001841">
    <property type="entry name" value="Znf_RING"/>
</dbReference>
<accession>R7Q5N8</accession>
<feature type="compositionally biased region" description="Low complexity" evidence="2">
    <location>
        <begin position="377"/>
        <end position="390"/>
    </location>
</feature>
<dbReference type="KEGG" id="ccp:CHC_T00002432001"/>
<protein>
    <recommendedName>
        <fullName evidence="3">RING-type domain-containing protein</fullName>
    </recommendedName>
</protein>
<dbReference type="SUPFAM" id="SSF52540">
    <property type="entry name" value="P-loop containing nucleoside triphosphate hydrolases"/>
    <property type="match status" value="1"/>
</dbReference>
<keyword evidence="1" id="KW-0862">Zinc</keyword>
<evidence type="ECO:0000313" key="5">
    <source>
        <dbReference type="Proteomes" id="UP000012073"/>
    </source>
</evidence>
<gene>
    <name evidence="4" type="ORF">CHC_T00002432001</name>
</gene>
<dbReference type="InterPro" id="IPR013083">
    <property type="entry name" value="Znf_RING/FYVE/PHD"/>
</dbReference>
<dbReference type="Pfam" id="PF13920">
    <property type="entry name" value="zf-C3HC4_3"/>
    <property type="match status" value="1"/>
</dbReference>
<evidence type="ECO:0000256" key="1">
    <source>
        <dbReference type="PROSITE-ProRule" id="PRU00175"/>
    </source>
</evidence>
<keyword evidence="5" id="KW-1185">Reference proteome</keyword>
<dbReference type="SMART" id="SM00184">
    <property type="entry name" value="RING"/>
    <property type="match status" value="1"/>
</dbReference>
<dbReference type="Proteomes" id="UP000012073">
    <property type="component" value="Unassembled WGS sequence"/>
</dbReference>
<organism evidence="4 5">
    <name type="scientific">Chondrus crispus</name>
    <name type="common">Carrageen Irish moss</name>
    <name type="synonym">Polymorpha crispa</name>
    <dbReference type="NCBI Taxonomy" id="2769"/>
    <lineage>
        <taxon>Eukaryota</taxon>
        <taxon>Rhodophyta</taxon>
        <taxon>Florideophyceae</taxon>
        <taxon>Rhodymeniophycidae</taxon>
        <taxon>Gigartinales</taxon>
        <taxon>Gigartinaceae</taxon>
        <taxon>Chondrus</taxon>
    </lineage>
</organism>
<dbReference type="AlphaFoldDB" id="R7Q5N8"/>
<dbReference type="OMA" id="CFEHEAN"/>
<keyword evidence="1" id="KW-0479">Metal-binding</keyword>
<dbReference type="OrthoDB" id="445107at2759"/>
<dbReference type="PROSITE" id="PS50089">
    <property type="entry name" value="ZF_RING_2"/>
    <property type="match status" value="1"/>
</dbReference>
<feature type="domain" description="RING-type" evidence="3">
    <location>
        <begin position="59"/>
        <end position="96"/>
    </location>
</feature>
<evidence type="ECO:0000256" key="2">
    <source>
        <dbReference type="SAM" id="MobiDB-lite"/>
    </source>
</evidence>
<feature type="region of interest" description="Disordered" evidence="2">
    <location>
        <begin position="28"/>
        <end position="51"/>
    </location>
</feature>
<dbReference type="STRING" id="2769.R7Q5N8"/>
<name>R7Q5N8_CHOCR</name>
<feature type="compositionally biased region" description="Low complexity" evidence="2">
    <location>
        <begin position="399"/>
        <end position="408"/>
    </location>
</feature>
<reference evidence="5" key="1">
    <citation type="journal article" date="2013" name="Proc. Natl. Acad. Sci. U.S.A.">
        <title>Genome structure and metabolic features in the red seaweed Chondrus crispus shed light on evolution of the Archaeplastida.</title>
        <authorList>
            <person name="Collen J."/>
            <person name="Porcel B."/>
            <person name="Carre W."/>
            <person name="Ball S.G."/>
            <person name="Chaparro C."/>
            <person name="Tonon T."/>
            <person name="Barbeyron T."/>
            <person name="Michel G."/>
            <person name="Noel B."/>
            <person name="Valentin K."/>
            <person name="Elias M."/>
            <person name="Artiguenave F."/>
            <person name="Arun A."/>
            <person name="Aury J.M."/>
            <person name="Barbosa-Neto J.F."/>
            <person name="Bothwell J.H."/>
            <person name="Bouget F.Y."/>
            <person name="Brillet L."/>
            <person name="Cabello-Hurtado F."/>
            <person name="Capella-Gutierrez S."/>
            <person name="Charrier B."/>
            <person name="Cladiere L."/>
            <person name="Cock J.M."/>
            <person name="Coelho S.M."/>
            <person name="Colleoni C."/>
            <person name="Czjzek M."/>
            <person name="Da Silva C."/>
            <person name="Delage L."/>
            <person name="Denoeud F."/>
            <person name="Deschamps P."/>
            <person name="Dittami S.M."/>
            <person name="Gabaldon T."/>
            <person name="Gachon C.M."/>
            <person name="Groisillier A."/>
            <person name="Herve C."/>
            <person name="Jabbari K."/>
            <person name="Katinka M."/>
            <person name="Kloareg B."/>
            <person name="Kowalczyk N."/>
            <person name="Labadie K."/>
            <person name="Leblanc C."/>
            <person name="Lopez P.J."/>
            <person name="McLachlan D.H."/>
            <person name="Meslet-Cladiere L."/>
            <person name="Moustafa A."/>
            <person name="Nehr Z."/>
            <person name="Nyvall Collen P."/>
            <person name="Panaud O."/>
            <person name="Partensky F."/>
            <person name="Poulain J."/>
            <person name="Rensing S.A."/>
            <person name="Rousvoal S."/>
            <person name="Samson G."/>
            <person name="Symeonidi A."/>
            <person name="Weissenbach J."/>
            <person name="Zambounis A."/>
            <person name="Wincker P."/>
            <person name="Boyen C."/>
        </authorList>
    </citation>
    <scope>NUCLEOTIDE SEQUENCE [LARGE SCALE GENOMIC DNA]</scope>
    <source>
        <strain evidence="5">cv. Stackhouse</strain>
    </source>
</reference>
<dbReference type="Gramene" id="CDF33847">
    <property type="protein sequence ID" value="CDF33847"/>
    <property type="gene ID" value="CHC_T00002432001"/>
</dbReference>
<dbReference type="GO" id="GO:0008270">
    <property type="term" value="F:zinc ion binding"/>
    <property type="evidence" value="ECO:0007669"/>
    <property type="project" value="UniProtKB-KW"/>
</dbReference>
<dbReference type="InterPro" id="IPR027417">
    <property type="entry name" value="P-loop_NTPase"/>
</dbReference>